<keyword evidence="2" id="KW-0732">Signal</keyword>
<name>A0A811LNP8_9BILA</name>
<gene>
    <name evidence="3" type="ORF">BOKJ2_LOCUS13349</name>
</gene>
<feature type="chain" id="PRO_5035682051" evidence="2">
    <location>
        <begin position="22"/>
        <end position="79"/>
    </location>
</feature>
<organism evidence="3 4">
    <name type="scientific">Bursaphelenchus okinawaensis</name>
    <dbReference type="NCBI Taxonomy" id="465554"/>
    <lineage>
        <taxon>Eukaryota</taxon>
        <taxon>Metazoa</taxon>
        <taxon>Ecdysozoa</taxon>
        <taxon>Nematoda</taxon>
        <taxon>Chromadorea</taxon>
        <taxon>Rhabditida</taxon>
        <taxon>Tylenchina</taxon>
        <taxon>Tylenchomorpha</taxon>
        <taxon>Aphelenchoidea</taxon>
        <taxon>Aphelenchoididae</taxon>
        <taxon>Bursaphelenchus</taxon>
    </lineage>
</organism>
<dbReference type="Proteomes" id="UP000614601">
    <property type="component" value="Unassembled WGS sequence"/>
</dbReference>
<protein>
    <submittedName>
        <fullName evidence="3">Uncharacterized protein</fullName>
    </submittedName>
</protein>
<dbReference type="EMBL" id="CAJFCW020000006">
    <property type="protein sequence ID" value="CAG9126261.1"/>
    <property type="molecule type" value="Genomic_DNA"/>
</dbReference>
<evidence type="ECO:0000256" key="2">
    <source>
        <dbReference type="SAM" id="SignalP"/>
    </source>
</evidence>
<proteinExistence type="predicted"/>
<feature type="signal peptide" evidence="2">
    <location>
        <begin position="1"/>
        <end position="21"/>
    </location>
</feature>
<keyword evidence="4" id="KW-1185">Reference proteome</keyword>
<accession>A0A811LNP8</accession>
<dbReference type="AlphaFoldDB" id="A0A811LNP8"/>
<dbReference type="EMBL" id="CAJFDH010000006">
    <property type="protein sequence ID" value="CAD5229290.1"/>
    <property type="molecule type" value="Genomic_DNA"/>
</dbReference>
<evidence type="ECO:0000313" key="3">
    <source>
        <dbReference type="EMBL" id="CAD5229290.1"/>
    </source>
</evidence>
<evidence type="ECO:0000256" key="1">
    <source>
        <dbReference type="SAM" id="MobiDB-lite"/>
    </source>
</evidence>
<comment type="caution">
    <text evidence="3">The sequence shown here is derived from an EMBL/GenBank/DDBJ whole genome shotgun (WGS) entry which is preliminary data.</text>
</comment>
<feature type="compositionally biased region" description="Basic and acidic residues" evidence="1">
    <location>
        <begin position="39"/>
        <end position="56"/>
    </location>
</feature>
<feature type="region of interest" description="Disordered" evidence="1">
    <location>
        <begin position="28"/>
        <end position="62"/>
    </location>
</feature>
<evidence type="ECO:0000313" key="4">
    <source>
        <dbReference type="Proteomes" id="UP000614601"/>
    </source>
</evidence>
<dbReference type="Proteomes" id="UP000783686">
    <property type="component" value="Unassembled WGS sequence"/>
</dbReference>
<sequence>MHAILVLLYTSTVLFLPLIFALVNCAKEKAGKGKSSTDNNKKGKEDKKKEKKKGDDDSFEQVTVITDAQVNKAEASSTT</sequence>
<reference evidence="3" key="1">
    <citation type="submission" date="2020-09" db="EMBL/GenBank/DDBJ databases">
        <authorList>
            <person name="Kikuchi T."/>
        </authorList>
    </citation>
    <scope>NUCLEOTIDE SEQUENCE</scope>
    <source>
        <strain evidence="3">SH1</strain>
    </source>
</reference>